<dbReference type="Proteomes" id="UP001443914">
    <property type="component" value="Unassembled WGS sequence"/>
</dbReference>
<evidence type="ECO:0000313" key="1">
    <source>
        <dbReference type="EMBL" id="KAK9666177.1"/>
    </source>
</evidence>
<name>A0AAW1GQK5_SAPOF</name>
<accession>A0AAW1GQK5</accession>
<keyword evidence="2" id="KW-1185">Reference proteome</keyword>
<dbReference type="EMBL" id="JBDFQZ010000014">
    <property type="protein sequence ID" value="KAK9666177.1"/>
    <property type="molecule type" value="Genomic_DNA"/>
</dbReference>
<evidence type="ECO:0000313" key="2">
    <source>
        <dbReference type="Proteomes" id="UP001443914"/>
    </source>
</evidence>
<reference evidence="1" key="1">
    <citation type="submission" date="2024-03" db="EMBL/GenBank/DDBJ databases">
        <title>WGS assembly of Saponaria officinalis var. Norfolk2.</title>
        <authorList>
            <person name="Jenkins J."/>
            <person name="Shu S."/>
            <person name="Grimwood J."/>
            <person name="Barry K."/>
            <person name="Goodstein D."/>
            <person name="Schmutz J."/>
            <person name="Leebens-Mack J."/>
            <person name="Osbourn A."/>
        </authorList>
    </citation>
    <scope>NUCLEOTIDE SEQUENCE [LARGE SCALE GENOMIC DNA]</scope>
    <source>
        <strain evidence="1">JIC</strain>
    </source>
</reference>
<sequence>MKNITPVNFAQSSHTKLQVLHETYIFRHHQRKKKTRLQNQHYLHLQEKDGIYSQIHYRRRLQGWIATGTVVRKHRSRQAGASSCHLIMCSSLSRQSSVK</sequence>
<protein>
    <submittedName>
        <fullName evidence="1">Uncharacterized protein</fullName>
    </submittedName>
</protein>
<organism evidence="1 2">
    <name type="scientific">Saponaria officinalis</name>
    <name type="common">Common soapwort</name>
    <name type="synonym">Lychnis saponaria</name>
    <dbReference type="NCBI Taxonomy" id="3572"/>
    <lineage>
        <taxon>Eukaryota</taxon>
        <taxon>Viridiplantae</taxon>
        <taxon>Streptophyta</taxon>
        <taxon>Embryophyta</taxon>
        <taxon>Tracheophyta</taxon>
        <taxon>Spermatophyta</taxon>
        <taxon>Magnoliopsida</taxon>
        <taxon>eudicotyledons</taxon>
        <taxon>Gunneridae</taxon>
        <taxon>Pentapetalae</taxon>
        <taxon>Caryophyllales</taxon>
        <taxon>Caryophyllaceae</taxon>
        <taxon>Caryophylleae</taxon>
        <taxon>Saponaria</taxon>
    </lineage>
</organism>
<dbReference type="AlphaFoldDB" id="A0AAW1GQK5"/>
<gene>
    <name evidence="1" type="ORF">RND81_14G166800</name>
</gene>
<comment type="caution">
    <text evidence="1">The sequence shown here is derived from an EMBL/GenBank/DDBJ whole genome shotgun (WGS) entry which is preliminary data.</text>
</comment>
<proteinExistence type="predicted"/>